<keyword evidence="2 6" id="KW-0288">FMN</keyword>
<dbReference type="PANTHER" id="PTHR43741:SF4">
    <property type="entry name" value="FMN-DEPENDENT NADH:QUINONE OXIDOREDUCTASE"/>
    <property type="match status" value="1"/>
</dbReference>
<gene>
    <name evidence="6" type="primary">azoR</name>
    <name evidence="8" type="ORF">GCM10009775_23390</name>
</gene>
<accession>A0ABP5B792</accession>
<proteinExistence type="inferred from homology"/>
<dbReference type="PANTHER" id="PTHR43741">
    <property type="entry name" value="FMN-DEPENDENT NADH-AZOREDUCTASE 1"/>
    <property type="match status" value="1"/>
</dbReference>
<feature type="domain" description="Flavodoxin-like fold" evidence="7">
    <location>
        <begin position="1"/>
        <end position="201"/>
    </location>
</feature>
<comment type="similarity">
    <text evidence="6">Belongs to the azoreductase type 1 family.</text>
</comment>
<keyword evidence="3 6" id="KW-0560">Oxidoreductase</keyword>
<dbReference type="HAMAP" id="MF_01216">
    <property type="entry name" value="Azoreductase_type1"/>
    <property type="match status" value="1"/>
</dbReference>
<dbReference type="Pfam" id="PF02525">
    <property type="entry name" value="Flavodoxin_2"/>
    <property type="match status" value="1"/>
</dbReference>
<dbReference type="Gene3D" id="3.40.50.360">
    <property type="match status" value="1"/>
</dbReference>
<comment type="caution">
    <text evidence="8">The sequence shown here is derived from an EMBL/GenBank/DDBJ whole genome shotgun (WGS) entry which is preliminary data.</text>
</comment>
<keyword evidence="1 6" id="KW-0285">Flavoprotein</keyword>
<sequence>MKLLHIVASPRLDGSTTLGISRELLGKLARERSDVDIETLDLFQADLPAIAGDNIEAKYTLLTGMPIGREHEQSWRQIEREIARFRDADAYVVTAPMWNFGIPYALKYYIDCIVQPGYLFRFDENGIPRPLLEGKRMIVVTSSGSDYSAASPLHSLDHFEPYLRTIFGFVGISDVTFVHAHGVDISPEARAGAVATAMTDAATAVATAGWVEESAAAA</sequence>
<comment type="catalytic activity">
    <reaction evidence="5">
        <text>N,N-dimethyl-1,4-phenylenediamine + anthranilate + 2 NAD(+) = 2-(4-dimethylaminophenyl)diazenylbenzoate + 2 NADH + 2 H(+)</text>
        <dbReference type="Rhea" id="RHEA:55872"/>
        <dbReference type="ChEBI" id="CHEBI:15378"/>
        <dbReference type="ChEBI" id="CHEBI:15783"/>
        <dbReference type="ChEBI" id="CHEBI:16567"/>
        <dbReference type="ChEBI" id="CHEBI:57540"/>
        <dbReference type="ChEBI" id="CHEBI:57945"/>
        <dbReference type="ChEBI" id="CHEBI:71579"/>
        <dbReference type="EC" id="1.7.1.17"/>
    </reaction>
    <physiologicalReaction direction="right-to-left" evidence="5">
        <dbReference type="Rhea" id="RHEA:55874"/>
    </physiologicalReaction>
</comment>
<dbReference type="InterPro" id="IPR050104">
    <property type="entry name" value="FMN-dep_NADH:Q_OxRdtase_AzoR1"/>
</dbReference>
<evidence type="ECO:0000259" key="7">
    <source>
        <dbReference type="Pfam" id="PF02525"/>
    </source>
</evidence>
<evidence type="ECO:0000313" key="8">
    <source>
        <dbReference type="EMBL" id="GAA1930664.1"/>
    </source>
</evidence>
<dbReference type="RefSeq" id="WP_248148158.1">
    <property type="nucleotide sequence ID" value="NZ_BAAAOF010000004.1"/>
</dbReference>
<dbReference type="Proteomes" id="UP001501343">
    <property type="component" value="Unassembled WGS sequence"/>
</dbReference>
<evidence type="ECO:0000256" key="3">
    <source>
        <dbReference type="ARBA" id="ARBA00023002"/>
    </source>
</evidence>
<comment type="caution">
    <text evidence="6">Lacks conserved residue(s) required for the propagation of feature annotation.</text>
</comment>
<organism evidence="8 9">
    <name type="scientific">Microbacterium aoyamense</name>
    <dbReference type="NCBI Taxonomy" id="344166"/>
    <lineage>
        <taxon>Bacteria</taxon>
        <taxon>Bacillati</taxon>
        <taxon>Actinomycetota</taxon>
        <taxon>Actinomycetes</taxon>
        <taxon>Micrococcales</taxon>
        <taxon>Microbacteriaceae</taxon>
        <taxon>Microbacterium</taxon>
    </lineage>
</organism>
<evidence type="ECO:0000256" key="4">
    <source>
        <dbReference type="ARBA" id="ARBA00023027"/>
    </source>
</evidence>
<keyword evidence="9" id="KW-1185">Reference proteome</keyword>
<evidence type="ECO:0000256" key="1">
    <source>
        <dbReference type="ARBA" id="ARBA00022630"/>
    </source>
</evidence>
<comment type="function">
    <text evidence="6">Also exhibits azoreductase activity. Catalyzes the reductive cleavage of the azo bond in aromatic azo compounds to the corresponding amines.</text>
</comment>
<evidence type="ECO:0000256" key="6">
    <source>
        <dbReference type="HAMAP-Rule" id="MF_01216"/>
    </source>
</evidence>
<evidence type="ECO:0000313" key="9">
    <source>
        <dbReference type="Proteomes" id="UP001501343"/>
    </source>
</evidence>
<comment type="catalytic activity">
    <reaction evidence="6">
        <text>2 a quinone + NADH + H(+) = 2 a 1,4-benzosemiquinone + NAD(+)</text>
        <dbReference type="Rhea" id="RHEA:65952"/>
        <dbReference type="ChEBI" id="CHEBI:15378"/>
        <dbReference type="ChEBI" id="CHEBI:57540"/>
        <dbReference type="ChEBI" id="CHEBI:57945"/>
        <dbReference type="ChEBI" id="CHEBI:132124"/>
        <dbReference type="ChEBI" id="CHEBI:134225"/>
    </reaction>
</comment>
<comment type="subunit">
    <text evidence="6">Homodimer.</text>
</comment>
<keyword evidence="4 6" id="KW-0520">NAD</keyword>
<dbReference type="EMBL" id="BAAAOF010000004">
    <property type="protein sequence ID" value="GAA1930664.1"/>
    <property type="molecule type" value="Genomic_DNA"/>
</dbReference>
<feature type="binding site" evidence="6">
    <location>
        <begin position="97"/>
        <end position="100"/>
    </location>
    <ligand>
        <name>FMN</name>
        <dbReference type="ChEBI" id="CHEBI:58210"/>
    </ligand>
</feature>
<comment type="cofactor">
    <cofactor evidence="6">
        <name>FMN</name>
        <dbReference type="ChEBI" id="CHEBI:58210"/>
    </cofactor>
    <text evidence="6">Binds 1 FMN per subunit.</text>
</comment>
<dbReference type="InterPro" id="IPR029039">
    <property type="entry name" value="Flavoprotein-like_sf"/>
</dbReference>
<dbReference type="SUPFAM" id="SSF52218">
    <property type="entry name" value="Flavoproteins"/>
    <property type="match status" value="1"/>
</dbReference>
<dbReference type="EC" id="1.7.1.17" evidence="6"/>
<name>A0ABP5B792_9MICO</name>
<evidence type="ECO:0000256" key="2">
    <source>
        <dbReference type="ARBA" id="ARBA00022643"/>
    </source>
</evidence>
<dbReference type="InterPro" id="IPR003680">
    <property type="entry name" value="Flavodoxin_fold"/>
</dbReference>
<evidence type="ECO:0000256" key="5">
    <source>
        <dbReference type="ARBA" id="ARBA00048542"/>
    </source>
</evidence>
<feature type="binding site" evidence="6">
    <location>
        <position position="9"/>
    </location>
    <ligand>
        <name>FMN</name>
        <dbReference type="ChEBI" id="CHEBI:58210"/>
    </ligand>
</feature>
<comment type="function">
    <text evidence="6">Quinone reductase that provides resistance to thiol-specific stress caused by electrophilic quinones.</text>
</comment>
<reference evidence="9" key="1">
    <citation type="journal article" date="2019" name="Int. J. Syst. Evol. Microbiol.">
        <title>The Global Catalogue of Microorganisms (GCM) 10K type strain sequencing project: providing services to taxonomists for standard genome sequencing and annotation.</title>
        <authorList>
            <consortium name="The Broad Institute Genomics Platform"/>
            <consortium name="The Broad Institute Genome Sequencing Center for Infectious Disease"/>
            <person name="Wu L."/>
            <person name="Ma J."/>
        </authorList>
    </citation>
    <scope>NUCLEOTIDE SEQUENCE [LARGE SCALE GENOMIC DNA]</scope>
    <source>
        <strain evidence="9">JCM 14900</strain>
    </source>
</reference>
<protein>
    <recommendedName>
        <fullName evidence="6">FMN dependent NADH:quinone oxidoreductase</fullName>
        <ecNumber evidence="6">1.6.5.-</ecNumber>
    </recommendedName>
    <alternativeName>
        <fullName evidence="6">Azo-dye reductase</fullName>
    </alternativeName>
    <alternativeName>
        <fullName evidence="6">FMN-dependent NADH-azo compound oxidoreductase</fullName>
    </alternativeName>
    <alternativeName>
        <fullName evidence="6">FMN-dependent NADH-azoreductase</fullName>
        <ecNumber evidence="6">1.7.1.17</ecNumber>
    </alternativeName>
</protein>
<dbReference type="InterPro" id="IPR023048">
    <property type="entry name" value="NADH:quinone_OxRdtase_FMN_depd"/>
</dbReference>
<dbReference type="EC" id="1.6.5.-" evidence="6"/>